<dbReference type="Gene3D" id="3.40.50.880">
    <property type="match status" value="1"/>
</dbReference>
<protein>
    <submittedName>
        <fullName evidence="2">GMP synthase (Glutamine-hydrolyzing)</fullName>
        <ecNumber evidence="2">6.3.5.2</ecNumber>
    </submittedName>
</protein>
<keyword evidence="3" id="KW-1185">Reference proteome</keyword>
<dbReference type="InterPro" id="IPR029062">
    <property type="entry name" value="Class_I_gatase-like"/>
</dbReference>
<comment type="caution">
    <text evidence="2">The sequence shown here is derived from an EMBL/GenBank/DDBJ whole genome shotgun (WGS) entry which is preliminary data.</text>
</comment>
<dbReference type="GO" id="GO:0003922">
    <property type="term" value="F:GMP synthase (glutamine-hydrolyzing) activity"/>
    <property type="evidence" value="ECO:0007669"/>
    <property type="project" value="UniProtKB-EC"/>
</dbReference>
<dbReference type="PANTHER" id="PTHR42695">
    <property type="entry name" value="GLUTAMINE AMIDOTRANSFERASE YLR126C-RELATED"/>
    <property type="match status" value="1"/>
</dbReference>
<dbReference type="EMBL" id="JACHOP010000006">
    <property type="protein sequence ID" value="MBB5757388.1"/>
    <property type="molecule type" value="Genomic_DNA"/>
</dbReference>
<dbReference type="AlphaFoldDB" id="A0A840ZJU2"/>
<dbReference type="InterPro" id="IPR017926">
    <property type="entry name" value="GATASE"/>
</dbReference>
<organism evidence="2 3">
    <name type="scientific">Methylorubrum rhodinum</name>
    <dbReference type="NCBI Taxonomy" id="29428"/>
    <lineage>
        <taxon>Bacteria</taxon>
        <taxon>Pseudomonadati</taxon>
        <taxon>Pseudomonadota</taxon>
        <taxon>Alphaproteobacteria</taxon>
        <taxon>Hyphomicrobiales</taxon>
        <taxon>Methylobacteriaceae</taxon>
        <taxon>Methylorubrum</taxon>
    </lineage>
</organism>
<dbReference type="InterPro" id="IPR044992">
    <property type="entry name" value="ChyE-like"/>
</dbReference>
<sequence>MPRLLIADGNDRNGRATRRDILGRTTAQSFADVVTDLAPDAECVLIEPADADAVLPAGLGLHEADGLIVTGSTLRLTEGGPAVERQLDLMRAAFAAGLPVFGSCWGIQVAAAVAGGHVGPNPRGPEYGFARRLAPTPEGAAHPLLAGRGPAWDAPAIHADSVLEPPPGSRVLASNAVLDVQAIEIRHGRGLFWGTQYHPEVDPDELAAMLRLSAQSVVEAGLATETAAVESYADEVRALADPEAQQRLAWRHGLGADLLEPARRRREIGNFLAHLSTARGSLRGERDRVAR</sequence>
<dbReference type="SUPFAM" id="SSF52317">
    <property type="entry name" value="Class I glutamine amidotransferase-like"/>
    <property type="match status" value="1"/>
</dbReference>
<dbReference type="Proteomes" id="UP000583454">
    <property type="component" value="Unassembled WGS sequence"/>
</dbReference>
<dbReference type="RefSeq" id="WP_183568882.1">
    <property type="nucleotide sequence ID" value="NZ_JACHOP010000006.1"/>
</dbReference>
<name>A0A840ZJU2_9HYPH</name>
<evidence type="ECO:0000259" key="1">
    <source>
        <dbReference type="Pfam" id="PF00117"/>
    </source>
</evidence>
<dbReference type="PROSITE" id="PS51273">
    <property type="entry name" value="GATASE_TYPE_1"/>
    <property type="match status" value="1"/>
</dbReference>
<reference evidence="2 3" key="1">
    <citation type="submission" date="2020-08" db="EMBL/GenBank/DDBJ databases">
        <title>Genomic Encyclopedia of Type Strains, Phase IV (KMG-IV): sequencing the most valuable type-strain genomes for metagenomic binning, comparative biology and taxonomic classification.</title>
        <authorList>
            <person name="Goeker M."/>
        </authorList>
    </citation>
    <scope>NUCLEOTIDE SEQUENCE [LARGE SCALE GENOMIC DNA]</scope>
    <source>
        <strain evidence="2 3">DSM 2163</strain>
    </source>
</reference>
<dbReference type="EC" id="6.3.5.2" evidence="2"/>
<dbReference type="CDD" id="cd01741">
    <property type="entry name" value="GATase1_1"/>
    <property type="match status" value="1"/>
</dbReference>
<accession>A0A840ZJU2</accession>
<dbReference type="PANTHER" id="PTHR42695:SF5">
    <property type="entry name" value="GLUTAMINE AMIDOTRANSFERASE YLR126C-RELATED"/>
    <property type="match status" value="1"/>
</dbReference>
<keyword evidence="2" id="KW-0436">Ligase</keyword>
<proteinExistence type="predicted"/>
<dbReference type="Pfam" id="PF00117">
    <property type="entry name" value="GATase"/>
    <property type="match status" value="1"/>
</dbReference>
<feature type="domain" description="Glutamine amidotransferase" evidence="1">
    <location>
        <begin position="61"/>
        <end position="206"/>
    </location>
</feature>
<evidence type="ECO:0000313" key="3">
    <source>
        <dbReference type="Proteomes" id="UP000583454"/>
    </source>
</evidence>
<evidence type="ECO:0000313" key="2">
    <source>
        <dbReference type="EMBL" id="MBB5757388.1"/>
    </source>
</evidence>
<gene>
    <name evidence="2" type="ORF">HNR00_002099</name>
</gene>
<dbReference type="GO" id="GO:0005829">
    <property type="term" value="C:cytosol"/>
    <property type="evidence" value="ECO:0007669"/>
    <property type="project" value="TreeGrafter"/>
</dbReference>